<reference evidence="5" key="1">
    <citation type="journal article" date="2014" name="Int. J. Syst. Evol. Microbiol.">
        <title>Complete genome sequence of Corynebacterium casei LMG S-19264T (=DSM 44701T), isolated from a smear-ripened cheese.</title>
        <authorList>
            <consortium name="US DOE Joint Genome Institute (JGI-PGF)"/>
            <person name="Walter F."/>
            <person name="Albersmeier A."/>
            <person name="Kalinowski J."/>
            <person name="Ruckert C."/>
        </authorList>
    </citation>
    <scope>NUCLEOTIDE SEQUENCE</scope>
    <source>
        <strain evidence="5">CGMCC 1.15034</strain>
    </source>
</reference>
<keyword evidence="2" id="KW-0238">DNA-binding</keyword>
<sequence>MPIEPLSETILTIYESALASEPWFGALHRLAAISGSSGCRIVIDNDEERLVFSVEAGCEHRISSYPSRAEPVSSREVEFITPGEPVAQSQVAPHITIGSAEPWRDQDIFDTLMVVMPTGESSRAILEAVRTDERYTDGDLARMRIIAPHIARAVRMFRSINAKRLASEMFEASLEALSTGVYFIRADGGVAYLNRVARDQVRAGKVLRLKEGRLVATDQRGQDLLTAELREIERDFKPVRRPGRAIALSDGAGSGFIAHVAALSVGARAARHFTAMAAVFVQDPVKAVSPANAAFARLYGLTEGELRVLNALLPGLSLSEAAALMGISEATVKTHLHRIFNKTKTSRQAELIHLLMTSTPPTTLAQ</sequence>
<name>A0A410V400_9BRAD</name>
<dbReference type="Proteomes" id="UP000625079">
    <property type="component" value="Unassembled WGS sequence"/>
</dbReference>
<evidence type="ECO:0000256" key="2">
    <source>
        <dbReference type="ARBA" id="ARBA00023125"/>
    </source>
</evidence>
<evidence type="ECO:0000313" key="7">
    <source>
        <dbReference type="Proteomes" id="UP000593880"/>
    </source>
</evidence>
<evidence type="ECO:0000313" key="5">
    <source>
        <dbReference type="EMBL" id="GGI32898.1"/>
    </source>
</evidence>
<dbReference type="InterPro" id="IPR036388">
    <property type="entry name" value="WH-like_DNA-bd_sf"/>
</dbReference>
<dbReference type="Proteomes" id="UP000593880">
    <property type="component" value="Chromosome"/>
</dbReference>
<dbReference type="SUPFAM" id="SSF46894">
    <property type="entry name" value="C-terminal effector domain of the bipartite response regulators"/>
    <property type="match status" value="1"/>
</dbReference>
<keyword evidence="1" id="KW-0805">Transcription regulation</keyword>
<reference evidence="6 7" key="2">
    <citation type="submission" date="2018-06" db="EMBL/GenBank/DDBJ databases">
        <title>Comparative genomics of rhizobia nodulating Arachis hypogaea in China.</title>
        <authorList>
            <person name="Li Y."/>
        </authorList>
    </citation>
    <scope>NUCLEOTIDE SEQUENCE [LARGE SCALE GENOMIC DNA]</scope>
    <source>
        <strain evidence="6 7">CCBAU 51658</strain>
    </source>
</reference>
<dbReference type="GO" id="GO:0003677">
    <property type="term" value="F:DNA binding"/>
    <property type="evidence" value="ECO:0007669"/>
    <property type="project" value="UniProtKB-KW"/>
</dbReference>
<dbReference type="PANTHER" id="PTHR44688">
    <property type="entry name" value="DNA-BINDING TRANSCRIPTIONAL ACTIVATOR DEVR_DOSR"/>
    <property type="match status" value="1"/>
</dbReference>
<gene>
    <name evidence="5" type="ORF">GCM10010987_71700</name>
    <name evidence="6" type="ORF">XH86_12250</name>
</gene>
<keyword evidence="7" id="KW-1185">Reference proteome</keyword>
<keyword evidence="3" id="KW-0804">Transcription</keyword>
<dbReference type="GO" id="GO:0006355">
    <property type="term" value="P:regulation of DNA-templated transcription"/>
    <property type="evidence" value="ECO:0007669"/>
    <property type="project" value="InterPro"/>
</dbReference>
<evidence type="ECO:0000256" key="3">
    <source>
        <dbReference type="ARBA" id="ARBA00023163"/>
    </source>
</evidence>
<dbReference type="OrthoDB" id="5497412at2"/>
<accession>A0A410V400</accession>
<dbReference type="PROSITE" id="PS50043">
    <property type="entry name" value="HTH_LUXR_2"/>
    <property type="match status" value="1"/>
</dbReference>
<dbReference type="PANTHER" id="PTHR44688:SF16">
    <property type="entry name" value="DNA-BINDING TRANSCRIPTIONAL ACTIVATOR DEVR_DOSR"/>
    <property type="match status" value="1"/>
</dbReference>
<dbReference type="EMBL" id="BMHC01000027">
    <property type="protein sequence ID" value="GGI32898.1"/>
    <property type="molecule type" value="Genomic_DNA"/>
</dbReference>
<dbReference type="Gene3D" id="1.10.10.10">
    <property type="entry name" value="Winged helix-like DNA-binding domain superfamily/Winged helix DNA-binding domain"/>
    <property type="match status" value="1"/>
</dbReference>
<feature type="domain" description="HTH luxR-type" evidence="4">
    <location>
        <begin position="294"/>
        <end position="359"/>
    </location>
</feature>
<dbReference type="InterPro" id="IPR000792">
    <property type="entry name" value="Tscrpt_reg_LuxR_C"/>
</dbReference>
<evidence type="ECO:0000313" key="6">
    <source>
        <dbReference type="EMBL" id="QOZ59415.1"/>
    </source>
</evidence>
<proteinExistence type="predicted"/>
<organism evidence="5 8">
    <name type="scientific">Bradyrhizobium guangdongense</name>
    <dbReference type="NCBI Taxonomy" id="1325090"/>
    <lineage>
        <taxon>Bacteria</taxon>
        <taxon>Pseudomonadati</taxon>
        <taxon>Pseudomonadota</taxon>
        <taxon>Alphaproteobacteria</taxon>
        <taxon>Hyphomicrobiales</taxon>
        <taxon>Nitrobacteraceae</taxon>
        <taxon>Bradyrhizobium</taxon>
    </lineage>
</organism>
<reference evidence="5" key="3">
    <citation type="submission" date="2022-12" db="EMBL/GenBank/DDBJ databases">
        <authorList>
            <person name="Sun Q."/>
            <person name="Zhou Y."/>
        </authorList>
    </citation>
    <scope>NUCLEOTIDE SEQUENCE</scope>
    <source>
        <strain evidence="5">CGMCC 1.15034</strain>
    </source>
</reference>
<protein>
    <submittedName>
        <fullName evidence="5">Helix-turn-helix transcriptional regulator</fullName>
    </submittedName>
</protein>
<evidence type="ECO:0000256" key="1">
    <source>
        <dbReference type="ARBA" id="ARBA00023015"/>
    </source>
</evidence>
<dbReference type="RefSeq" id="WP_128965034.1">
    <property type="nucleotide sequence ID" value="NZ_BMHC01000027.1"/>
</dbReference>
<dbReference type="EMBL" id="CP030057">
    <property type="protein sequence ID" value="QOZ59415.1"/>
    <property type="molecule type" value="Genomic_DNA"/>
</dbReference>
<evidence type="ECO:0000259" key="4">
    <source>
        <dbReference type="PROSITE" id="PS50043"/>
    </source>
</evidence>
<dbReference type="Pfam" id="PF00196">
    <property type="entry name" value="GerE"/>
    <property type="match status" value="1"/>
</dbReference>
<evidence type="ECO:0000313" key="8">
    <source>
        <dbReference type="Proteomes" id="UP000625079"/>
    </source>
</evidence>
<dbReference type="PRINTS" id="PR00038">
    <property type="entry name" value="HTHLUXR"/>
</dbReference>
<dbReference type="CDD" id="cd06170">
    <property type="entry name" value="LuxR_C_like"/>
    <property type="match status" value="1"/>
</dbReference>
<dbReference type="AlphaFoldDB" id="A0A410V400"/>
<dbReference type="SMART" id="SM00421">
    <property type="entry name" value="HTH_LUXR"/>
    <property type="match status" value="1"/>
</dbReference>
<dbReference type="InterPro" id="IPR016032">
    <property type="entry name" value="Sig_transdc_resp-reg_C-effctor"/>
</dbReference>